<keyword evidence="2 5" id="KW-0489">Methyltransferase</keyword>
<keyword evidence="3 5" id="KW-0808">Transferase</keyword>
<feature type="domain" description="Methyltransferase type 11" evidence="4">
    <location>
        <begin position="56"/>
        <end position="148"/>
    </location>
</feature>
<dbReference type="PANTHER" id="PTHR44942:SF4">
    <property type="entry name" value="METHYLTRANSFERASE TYPE 11 DOMAIN-CONTAINING PROTEIN"/>
    <property type="match status" value="1"/>
</dbReference>
<dbReference type="InterPro" id="IPR013216">
    <property type="entry name" value="Methyltransf_11"/>
</dbReference>
<evidence type="ECO:0000256" key="2">
    <source>
        <dbReference type="ARBA" id="ARBA00022603"/>
    </source>
</evidence>
<evidence type="ECO:0000256" key="1">
    <source>
        <dbReference type="ARBA" id="ARBA00008361"/>
    </source>
</evidence>
<dbReference type="InterPro" id="IPR029063">
    <property type="entry name" value="SAM-dependent_MTases_sf"/>
</dbReference>
<protein>
    <submittedName>
        <fullName evidence="5">S-adenosyl-L-methionine-dependent methyltransferase</fullName>
    </submittedName>
</protein>
<dbReference type="AlphaFoldDB" id="A0A6A5ZK66"/>
<name>A0A6A5ZK66_9PLEO</name>
<organism evidence="5 6">
    <name type="scientific">Lophiotrema nucula</name>
    <dbReference type="NCBI Taxonomy" id="690887"/>
    <lineage>
        <taxon>Eukaryota</taxon>
        <taxon>Fungi</taxon>
        <taxon>Dikarya</taxon>
        <taxon>Ascomycota</taxon>
        <taxon>Pezizomycotina</taxon>
        <taxon>Dothideomycetes</taxon>
        <taxon>Pleosporomycetidae</taxon>
        <taxon>Pleosporales</taxon>
        <taxon>Lophiotremataceae</taxon>
        <taxon>Lophiotrema</taxon>
    </lineage>
</organism>
<evidence type="ECO:0000256" key="3">
    <source>
        <dbReference type="ARBA" id="ARBA00022679"/>
    </source>
</evidence>
<dbReference type="SUPFAM" id="SSF53335">
    <property type="entry name" value="S-adenosyl-L-methionine-dependent methyltransferases"/>
    <property type="match status" value="1"/>
</dbReference>
<dbReference type="EMBL" id="ML977316">
    <property type="protein sequence ID" value="KAF2118838.1"/>
    <property type="molecule type" value="Genomic_DNA"/>
</dbReference>
<accession>A0A6A5ZK66</accession>
<dbReference type="InterPro" id="IPR051052">
    <property type="entry name" value="Diverse_substrate_MTase"/>
</dbReference>
<gene>
    <name evidence="5" type="ORF">BDV96DRAFT_568526</name>
</gene>
<proteinExistence type="inferred from homology"/>
<dbReference type="PANTHER" id="PTHR44942">
    <property type="entry name" value="METHYLTRANSF_11 DOMAIN-CONTAINING PROTEIN"/>
    <property type="match status" value="1"/>
</dbReference>
<evidence type="ECO:0000313" key="5">
    <source>
        <dbReference type="EMBL" id="KAF2118838.1"/>
    </source>
</evidence>
<keyword evidence="6" id="KW-1185">Reference proteome</keyword>
<dbReference type="OrthoDB" id="10027013at2759"/>
<comment type="similarity">
    <text evidence="1">Belongs to the methyltransferase superfamily.</text>
</comment>
<dbReference type="Gene3D" id="3.40.50.150">
    <property type="entry name" value="Vaccinia Virus protein VP39"/>
    <property type="match status" value="1"/>
</dbReference>
<dbReference type="GO" id="GO:0008757">
    <property type="term" value="F:S-adenosylmethionine-dependent methyltransferase activity"/>
    <property type="evidence" value="ECO:0007669"/>
    <property type="project" value="InterPro"/>
</dbReference>
<reference evidence="5" key="1">
    <citation type="journal article" date="2020" name="Stud. Mycol.">
        <title>101 Dothideomycetes genomes: a test case for predicting lifestyles and emergence of pathogens.</title>
        <authorList>
            <person name="Haridas S."/>
            <person name="Albert R."/>
            <person name="Binder M."/>
            <person name="Bloem J."/>
            <person name="Labutti K."/>
            <person name="Salamov A."/>
            <person name="Andreopoulos B."/>
            <person name="Baker S."/>
            <person name="Barry K."/>
            <person name="Bills G."/>
            <person name="Bluhm B."/>
            <person name="Cannon C."/>
            <person name="Castanera R."/>
            <person name="Culley D."/>
            <person name="Daum C."/>
            <person name="Ezra D."/>
            <person name="Gonzalez J."/>
            <person name="Henrissat B."/>
            <person name="Kuo A."/>
            <person name="Liang C."/>
            <person name="Lipzen A."/>
            <person name="Lutzoni F."/>
            <person name="Magnuson J."/>
            <person name="Mondo S."/>
            <person name="Nolan M."/>
            <person name="Ohm R."/>
            <person name="Pangilinan J."/>
            <person name="Park H.-J."/>
            <person name="Ramirez L."/>
            <person name="Alfaro M."/>
            <person name="Sun H."/>
            <person name="Tritt A."/>
            <person name="Yoshinaga Y."/>
            <person name="Zwiers L.-H."/>
            <person name="Turgeon B."/>
            <person name="Goodwin S."/>
            <person name="Spatafora J."/>
            <person name="Crous P."/>
            <person name="Grigoriev I."/>
        </authorList>
    </citation>
    <scope>NUCLEOTIDE SEQUENCE</scope>
    <source>
        <strain evidence="5">CBS 627.86</strain>
    </source>
</reference>
<sequence>MGVTSNPLESSNQVFAQDKDFWNHYLKGRPSVPPQFFSRLFAYHSSRSNGFVTAHDVGAGNGPYSATLRSKFSHVIVSDIAPDNVRFAEARLGTDGYSYRASRVEDVDDIPPGSVDMVFATNVLHFCDQDVAMASIARQLRSGGTFACAAFGAARFDDERVQQLYTKLGQVGARELLKTLSDSEKLVQAMARTKGAYNVAPLDAELWRPGAQRIHLNMPPEGMTSPLPPEIQVEEPVYAGVDDVAIFEEEEGWGFVMDLAGVREHLESFPFGRDSGKEFAELWGEIEKIVGNGSVRGHWPAKVILATRR</sequence>
<dbReference type="GO" id="GO:0032259">
    <property type="term" value="P:methylation"/>
    <property type="evidence" value="ECO:0007669"/>
    <property type="project" value="UniProtKB-KW"/>
</dbReference>
<evidence type="ECO:0000313" key="6">
    <source>
        <dbReference type="Proteomes" id="UP000799770"/>
    </source>
</evidence>
<dbReference type="CDD" id="cd02440">
    <property type="entry name" value="AdoMet_MTases"/>
    <property type="match status" value="1"/>
</dbReference>
<dbReference type="Proteomes" id="UP000799770">
    <property type="component" value="Unassembled WGS sequence"/>
</dbReference>
<evidence type="ECO:0000259" key="4">
    <source>
        <dbReference type="Pfam" id="PF08241"/>
    </source>
</evidence>
<dbReference type="Pfam" id="PF08241">
    <property type="entry name" value="Methyltransf_11"/>
    <property type="match status" value="1"/>
</dbReference>